<dbReference type="Proteomes" id="UP000036367">
    <property type="component" value="Unassembled WGS sequence"/>
</dbReference>
<organism evidence="2 3">
    <name type="scientific">Rhodopirellula islandica</name>
    <dbReference type="NCBI Taxonomy" id="595434"/>
    <lineage>
        <taxon>Bacteria</taxon>
        <taxon>Pseudomonadati</taxon>
        <taxon>Planctomycetota</taxon>
        <taxon>Planctomycetia</taxon>
        <taxon>Pirellulales</taxon>
        <taxon>Pirellulaceae</taxon>
        <taxon>Rhodopirellula</taxon>
    </lineage>
</organism>
<accession>A0A0J1BK63</accession>
<evidence type="ECO:0000313" key="3">
    <source>
        <dbReference type="Proteomes" id="UP000036367"/>
    </source>
</evidence>
<sequence>MNQGSETTERIRTSSGGRRRTICLDGNFTRQTHRAVNFNQCHSLPIQHNQGRSTCPSIEALHLTRTKVCTGELSSEAKLKDEWASDSAFNTGHLEQRT</sequence>
<proteinExistence type="predicted"/>
<evidence type="ECO:0000313" key="2">
    <source>
        <dbReference type="EMBL" id="KLU06892.1"/>
    </source>
</evidence>
<dbReference type="EMBL" id="LECT01000009">
    <property type="protein sequence ID" value="KLU06892.1"/>
    <property type="molecule type" value="Genomic_DNA"/>
</dbReference>
<feature type="region of interest" description="Disordered" evidence="1">
    <location>
        <begin position="1"/>
        <end position="20"/>
    </location>
</feature>
<evidence type="ECO:0000256" key="1">
    <source>
        <dbReference type="SAM" id="MobiDB-lite"/>
    </source>
</evidence>
<reference evidence="2" key="1">
    <citation type="submission" date="2015-05" db="EMBL/GenBank/DDBJ databases">
        <title>Permanent draft genome of Rhodopirellula islandicus K833.</title>
        <authorList>
            <person name="Kizina J."/>
            <person name="Richter M."/>
            <person name="Glockner F.O."/>
            <person name="Harder J."/>
        </authorList>
    </citation>
    <scope>NUCLEOTIDE SEQUENCE [LARGE SCALE GENOMIC DNA]</scope>
    <source>
        <strain evidence="2">K833</strain>
    </source>
</reference>
<gene>
    <name evidence="2" type="ORF">RISK_001073</name>
</gene>
<dbReference type="AlphaFoldDB" id="A0A0J1BK63"/>
<name>A0A0J1BK63_RHOIS</name>
<keyword evidence="3" id="KW-1185">Reference proteome</keyword>
<comment type="caution">
    <text evidence="2">The sequence shown here is derived from an EMBL/GenBank/DDBJ whole genome shotgun (WGS) entry which is preliminary data.</text>
</comment>
<protein>
    <submittedName>
        <fullName evidence="2">Uncharacterized protein</fullName>
    </submittedName>
</protein>
<dbReference type="OrthoDB" id="302623at2"/>
<dbReference type="PATRIC" id="fig|595434.4.peg.1031"/>